<evidence type="ECO:0000256" key="1">
    <source>
        <dbReference type="SAM" id="Phobius"/>
    </source>
</evidence>
<accession>A0A1D7VG35</accession>
<dbReference type="OrthoDB" id="3872739at2"/>
<organism evidence="2 3">
    <name type="scientific">Streptomyces lydicus</name>
    <dbReference type="NCBI Taxonomy" id="47763"/>
    <lineage>
        <taxon>Bacteria</taxon>
        <taxon>Bacillati</taxon>
        <taxon>Actinomycetota</taxon>
        <taxon>Actinomycetes</taxon>
        <taxon>Kitasatosporales</taxon>
        <taxon>Streptomycetaceae</taxon>
        <taxon>Streptomyces</taxon>
    </lineage>
</organism>
<evidence type="ECO:0008006" key="4">
    <source>
        <dbReference type="Google" id="ProtNLM"/>
    </source>
</evidence>
<feature type="transmembrane region" description="Helical" evidence="1">
    <location>
        <begin position="20"/>
        <end position="40"/>
    </location>
</feature>
<keyword evidence="1" id="KW-0472">Membrane</keyword>
<dbReference type="AlphaFoldDB" id="A0A1D7VG35"/>
<dbReference type="Proteomes" id="UP000094094">
    <property type="component" value="Chromosome"/>
</dbReference>
<reference evidence="2 3" key="1">
    <citation type="submission" date="2016-09" db="EMBL/GenBank/DDBJ databases">
        <title>Complete genome sequencing of Streptomyces lydicus 103 and metabolic pathways analysis of antibiotic biosynthesis.</title>
        <authorList>
            <person name="Jia N."/>
            <person name="Ding M.-Z."/>
            <person name="Gao F."/>
            <person name="Yuan Y.-J."/>
        </authorList>
    </citation>
    <scope>NUCLEOTIDE SEQUENCE [LARGE SCALE GENOMIC DNA]</scope>
    <source>
        <strain evidence="2 3">103</strain>
    </source>
</reference>
<keyword evidence="1" id="KW-1133">Transmembrane helix</keyword>
<protein>
    <recommendedName>
        <fullName evidence="4">Lipopolysaccharide biosynthesis protein</fullName>
    </recommendedName>
</protein>
<evidence type="ECO:0000313" key="3">
    <source>
        <dbReference type="Proteomes" id="UP000094094"/>
    </source>
</evidence>
<feature type="transmembrane region" description="Helical" evidence="1">
    <location>
        <begin position="166"/>
        <end position="185"/>
    </location>
</feature>
<dbReference type="KEGG" id="slc:SL103_05290"/>
<dbReference type="RefSeq" id="WP_069567603.1">
    <property type="nucleotide sequence ID" value="NZ_CP017157.1"/>
</dbReference>
<proteinExistence type="predicted"/>
<evidence type="ECO:0000313" key="2">
    <source>
        <dbReference type="EMBL" id="AOP45732.1"/>
    </source>
</evidence>
<name>A0A1D7VG35_9ACTN</name>
<sequence>MFQNLKKQAARTRSLRLPRWWPLPLCALLGAAGGASYGLLAPPSYTSTGYVVVTPAKDSDPAGALGFAQAYGRMATGGAVLAEAHRASGLPLGALRGIRTTTEPDAPVIEITGTARSPHASAALADAVARALTRTGNRTATRTGAHLLALAPTAGPADPVSPSVPLSTGTGGCAGGLLGGLLLLVRRRGRWETDRGAGRPGVIPAPAHGAVASGAVPAAEGAVR</sequence>
<dbReference type="EMBL" id="CP017157">
    <property type="protein sequence ID" value="AOP45732.1"/>
    <property type="molecule type" value="Genomic_DNA"/>
</dbReference>
<keyword evidence="3" id="KW-1185">Reference proteome</keyword>
<gene>
    <name evidence="2" type="ORF">SL103_05290</name>
</gene>
<keyword evidence="1" id="KW-0812">Transmembrane</keyword>